<evidence type="ECO:0000259" key="5">
    <source>
        <dbReference type="PROSITE" id="PS50043"/>
    </source>
</evidence>
<comment type="caution">
    <text evidence="4">Lacks conserved residue(s) required for the propagation of feature annotation.</text>
</comment>
<keyword evidence="8" id="KW-1185">Reference proteome</keyword>
<dbReference type="GO" id="GO:0000160">
    <property type="term" value="P:phosphorelay signal transduction system"/>
    <property type="evidence" value="ECO:0007669"/>
    <property type="project" value="InterPro"/>
</dbReference>
<dbReference type="PANTHER" id="PTHR43214:SF24">
    <property type="entry name" value="TRANSCRIPTIONAL REGULATORY PROTEIN NARL-RELATED"/>
    <property type="match status" value="1"/>
</dbReference>
<dbReference type="PANTHER" id="PTHR43214">
    <property type="entry name" value="TWO-COMPONENT RESPONSE REGULATOR"/>
    <property type="match status" value="1"/>
</dbReference>
<dbReference type="HOGENOM" id="CLU_000445_90_8_11"/>
<proteinExistence type="predicted"/>
<gene>
    <name evidence="7" type="ORF">D174_24455</name>
</gene>
<evidence type="ECO:0000259" key="6">
    <source>
        <dbReference type="PROSITE" id="PS50110"/>
    </source>
</evidence>
<evidence type="ECO:0000313" key="7">
    <source>
        <dbReference type="EMBL" id="AHC27501.1"/>
    </source>
</evidence>
<name>V5XIG4_MYCNE</name>
<dbReference type="SUPFAM" id="SSF52172">
    <property type="entry name" value="CheY-like"/>
    <property type="match status" value="1"/>
</dbReference>
<evidence type="ECO:0000256" key="4">
    <source>
        <dbReference type="PROSITE-ProRule" id="PRU00169"/>
    </source>
</evidence>
<dbReference type="PRINTS" id="PR00038">
    <property type="entry name" value="HTHLUXR"/>
</dbReference>
<evidence type="ECO:0000313" key="8">
    <source>
        <dbReference type="Proteomes" id="UP000018763"/>
    </source>
</evidence>
<dbReference type="EMBL" id="CP006936">
    <property type="protein sequence ID" value="AHC27501.1"/>
    <property type="molecule type" value="Genomic_DNA"/>
</dbReference>
<keyword evidence="1" id="KW-0805">Transcription regulation</keyword>
<keyword evidence="3" id="KW-0804">Transcription</keyword>
<reference evidence="7 8" key="1">
    <citation type="journal article" date="2014" name="Genome Announc.">
        <title>Complete Genome Sequence of Sterol-Transforming Mycobacterium neoaurum Strain VKM Ac-1815D.</title>
        <authorList>
            <person name="Shtratnikova V.Y."/>
            <person name="Bragin E.Y."/>
            <person name="Dovbnya D.V."/>
            <person name="Pekov Y.A."/>
            <person name="Schelkunov M.I."/>
            <person name="Strizhov N."/>
            <person name="Ivashina T.V."/>
            <person name="Ashapkin V.V."/>
            <person name="Donova M.V."/>
        </authorList>
    </citation>
    <scope>NUCLEOTIDE SEQUENCE [LARGE SCALE GENOMIC DNA]</scope>
    <source>
        <strain evidence="7 8">VKM Ac-1815D</strain>
    </source>
</reference>
<dbReference type="Proteomes" id="UP000018763">
    <property type="component" value="Chromosome"/>
</dbReference>
<dbReference type="GO" id="GO:0003677">
    <property type="term" value="F:DNA binding"/>
    <property type="evidence" value="ECO:0007669"/>
    <property type="project" value="UniProtKB-KW"/>
</dbReference>
<dbReference type="InterPro" id="IPR011006">
    <property type="entry name" value="CheY-like_superfamily"/>
</dbReference>
<dbReference type="PROSITE" id="PS50110">
    <property type="entry name" value="RESPONSE_REGULATORY"/>
    <property type="match status" value="1"/>
</dbReference>
<dbReference type="SUPFAM" id="SSF46894">
    <property type="entry name" value="C-terminal effector domain of the bipartite response regulators"/>
    <property type="match status" value="1"/>
</dbReference>
<accession>V5XIG4</accession>
<dbReference type="PROSITE" id="PS50043">
    <property type="entry name" value="HTH_LUXR_2"/>
    <property type="match status" value="1"/>
</dbReference>
<dbReference type="InterPro" id="IPR000792">
    <property type="entry name" value="Tscrpt_reg_LuxR_C"/>
</dbReference>
<evidence type="ECO:0000256" key="1">
    <source>
        <dbReference type="ARBA" id="ARBA00023015"/>
    </source>
</evidence>
<dbReference type="Gene3D" id="3.40.50.2300">
    <property type="match status" value="1"/>
</dbReference>
<dbReference type="GO" id="GO:0006355">
    <property type="term" value="P:regulation of DNA-templated transcription"/>
    <property type="evidence" value="ECO:0007669"/>
    <property type="project" value="InterPro"/>
</dbReference>
<dbReference type="KEGG" id="mne:D174_24455"/>
<dbReference type="InterPro" id="IPR039420">
    <property type="entry name" value="WalR-like"/>
</dbReference>
<dbReference type="PROSITE" id="PS00622">
    <property type="entry name" value="HTH_LUXR_1"/>
    <property type="match status" value="1"/>
</dbReference>
<dbReference type="AlphaFoldDB" id="V5XIG4"/>
<evidence type="ECO:0000256" key="3">
    <source>
        <dbReference type="ARBA" id="ARBA00023163"/>
    </source>
</evidence>
<evidence type="ECO:0000256" key="2">
    <source>
        <dbReference type="ARBA" id="ARBA00023125"/>
    </source>
</evidence>
<dbReference type="Pfam" id="PF00196">
    <property type="entry name" value="GerE"/>
    <property type="match status" value="1"/>
</dbReference>
<organism evidence="7 8">
    <name type="scientific">Mycolicibacterium neoaurum VKM Ac-1815D</name>
    <dbReference type="NCBI Taxonomy" id="700508"/>
    <lineage>
        <taxon>Bacteria</taxon>
        <taxon>Bacillati</taxon>
        <taxon>Actinomycetota</taxon>
        <taxon>Actinomycetes</taxon>
        <taxon>Mycobacteriales</taxon>
        <taxon>Mycobacteriaceae</taxon>
        <taxon>Mycolicibacterium</taxon>
    </lineage>
</organism>
<keyword evidence="2" id="KW-0238">DNA-binding</keyword>
<dbReference type="InterPro" id="IPR001789">
    <property type="entry name" value="Sig_transdc_resp-reg_receiver"/>
</dbReference>
<feature type="domain" description="Response regulatory" evidence="6">
    <location>
        <begin position="66"/>
        <end position="180"/>
    </location>
</feature>
<dbReference type="SMART" id="SM00421">
    <property type="entry name" value="HTH_LUXR"/>
    <property type="match status" value="1"/>
</dbReference>
<dbReference type="eggNOG" id="COG2197">
    <property type="taxonomic scope" value="Bacteria"/>
</dbReference>
<sequence length="278" mass="29827">MNRRYVHRVGTVTVSDDGSEPFQIASALQPDQFWPLGDVHRRPSTLRGIERYREGVEGVGLLYGARVLIIDDCKLYRDYLVAVVTSHGAVTPGVAWDWASLVAAVETSTPPVILVNMRTRDSAMLLRQALQLSPSSRVVVLGVAGDDESEIVGCAEAGVAGYHLRSETLDDLILAIQKVGAGEFPCSPAVSAILLNRISSLAAQRQPAAKGLVLTAREVQILRMLEAGLSNREIAGQLCIAVHTVKNHVHSLLTKLGVTSRAQAAALARTILPAENSL</sequence>
<dbReference type="CDD" id="cd06170">
    <property type="entry name" value="LuxR_C_like"/>
    <property type="match status" value="1"/>
</dbReference>
<feature type="domain" description="HTH luxR-type" evidence="5">
    <location>
        <begin position="207"/>
        <end position="272"/>
    </location>
</feature>
<dbReference type="InterPro" id="IPR016032">
    <property type="entry name" value="Sig_transdc_resp-reg_C-effctor"/>
</dbReference>
<protein>
    <submittedName>
        <fullName evidence="7">LuxR family transcriptional regulator</fullName>
    </submittedName>
</protein>